<accession>A0A8J6AVX4</accession>
<proteinExistence type="predicted"/>
<sequence>MDASETTPKDPIDALIEAYHISVAVAADVPGNIPSLLAHAYSRHFRTNMPLIQDQENDDVPSSSYTLELLLAKLVAIPPLSEKAQTLLDRARSILTDGPPLSMNIELADGQELPDALHTLLQGTLWAILMTADAWEGHDPLWYLCKKTAFARRAAEADSASFVPLYAGRAFPPTGRLAIPPVVALHGSMDTGVAVTAKGVFRWGGDWCPACGPHRAVWGCPVVEAYERRLRPAGHVVAGDNDSGRLGLGPDAPSSTAVFIPLHIPKTATILTVASSCDVMLVLTDVGLFGAGANLGGEVGLPQESIHTFTPVPLPGPISHVWLFARSTIVLGERLWFTGHYRAAYGQLEGRPAEESHRCASTEFWTLPLPHEPSDVFLTASDTWVFNRADREGSFGTSDDGDVYWEHPGTVVSVCGTSRRHPFGSRSMVSGWR</sequence>
<organism evidence="1 2">
    <name type="scientific">Carpediemonas membranifera</name>
    <dbReference type="NCBI Taxonomy" id="201153"/>
    <lineage>
        <taxon>Eukaryota</taxon>
        <taxon>Metamonada</taxon>
        <taxon>Carpediemonas-like organisms</taxon>
        <taxon>Carpediemonas</taxon>
    </lineage>
</organism>
<protein>
    <submittedName>
        <fullName evidence="1">Uncharacterized protein</fullName>
    </submittedName>
</protein>
<comment type="caution">
    <text evidence="1">The sequence shown here is derived from an EMBL/GenBank/DDBJ whole genome shotgun (WGS) entry which is preliminary data.</text>
</comment>
<keyword evidence="2" id="KW-1185">Reference proteome</keyword>
<dbReference type="EMBL" id="JAHDYR010000011">
    <property type="protein sequence ID" value="KAG9395518.1"/>
    <property type="molecule type" value="Genomic_DNA"/>
</dbReference>
<evidence type="ECO:0000313" key="1">
    <source>
        <dbReference type="EMBL" id="KAG9395518.1"/>
    </source>
</evidence>
<reference evidence="1" key="1">
    <citation type="submission" date="2021-05" db="EMBL/GenBank/DDBJ databases">
        <title>A free-living protist that lacks canonical eukaryotic 1 DNA replication and segregation systems.</title>
        <authorList>
            <person name="Salas-Leiva D.E."/>
            <person name="Tromer E.C."/>
            <person name="Curtis B.A."/>
            <person name="Jerlstrom-Hultqvist J."/>
            <person name="Kolisko M."/>
            <person name="Yi Z."/>
            <person name="Salas-Leiva J.S."/>
            <person name="Gallot-Lavallee L."/>
            <person name="Kops G.J.P.L."/>
            <person name="Archibald J.M."/>
            <person name="Simpson A.G.B."/>
            <person name="Roger A.J."/>
        </authorList>
    </citation>
    <scope>NUCLEOTIDE SEQUENCE</scope>
    <source>
        <strain evidence="1">BICM</strain>
    </source>
</reference>
<dbReference type="Gene3D" id="2.130.10.30">
    <property type="entry name" value="Regulator of chromosome condensation 1/beta-lactamase-inhibitor protein II"/>
    <property type="match status" value="1"/>
</dbReference>
<dbReference type="Proteomes" id="UP000717585">
    <property type="component" value="Unassembled WGS sequence"/>
</dbReference>
<gene>
    <name evidence="1" type="ORF">J8273_3094</name>
</gene>
<evidence type="ECO:0000313" key="2">
    <source>
        <dbReference type="Proteomes" id="UP000717585"/>
    </source>
</evidence>
<dbReference type="InterPro" id="IPR009091">
    <property type="entry name" value="RCC1/BLIP-II"/>
</dbReference>
<name>A0A8J6AVX4_9EUKA</name>
<dbReference type="SUPFAM" id="SSF50985">
    <property type="entry name" value="RCC1/BLIP-II"/>
    <property type="match status" value="1"/>
</dbReference>
<dbReference type="AlphaFoldDB" id="A0A8J6AVX4"/>